<dbReference type="Proteomes" id="UP000093796">
    <property type="component" value="Unassembled WGS sequence"/>
</dbReference>
<feature type="region of interest" description="Disordered" evidence="1">
    <location>
        <begin position="52"/>
        <end position="72"/>
    </location>
</feature>
<sequence>MDMMAHSVQTASPDTSSEGRGPDCWVGRDQVQDGECLLSPYSFSLILSRQPGRSGWGKCGALRRERSHAQTA</sequence>
<feature type="compositionally biased region" description="Polar residues" evidence="1">
    <location>
        <begin position="7"/>
        <end position="18"/>
    </location>
</feature>
<proteinExistence type="predicted"/>
<reference evidence="2 3" key="1">
    <citation type="submission" date="2016-05" db="EMBL/GenBank/DDBJ databases">
        <title>Genome sequencing of Acetobacter pasteurianus strain SRCM100623.</title>
        <authorList>
            <person name="Song Y.R."/>
        </authorList>
    </citation>
    <scope>NUCLEOTIDE SEQUENCE [LARGE SCALE GENOMIC DNA]</scope>
    <source>
        <strain evidence="2 3">SRCM100623</strain>
    </source>
</reference>
<feature type="compositionally biased region" description="Basic and acidic residues" evidence="1">
    <location>
        <begin position="62"/>
        <end position="72"/>
    </location>
</feature>
<dbReference type="EMBL" id="LYUD01000113">
    <property type="protein sequence ID" value="OAZ71112.1"/>
    <property type="molecule type" value="Genomic_DNA"/>
</dbReference>
<protein>
    <submittedName>
        <fullName evidence="2">Uncharacterized protein</fullName>
    </submittedName>
</protein>
<organism evidence="2 3">
    <name type="scientific">Acetobacter pasteurianus</name>
    <name type="common">Acetobacter turbidans</name>
    <dbReference type="NCBI Taxonomy" id="438"/>
    <lineage>
        <taxon>Bacteria</taxon>
        <taxon>Pseudomonadati</taxon>
        <taxon>Pseudomonadota</taxon>
        <taxon>Alphaproteobacteria</taxon>
        <taxon>Acetobacterales</taxon>
        <taxon>Acetobacteraceae</taxon>
        <taxon>Acetobacter</taxon>
    </lineage>
</organism>
<gene>
    <name evidence="2" type="ORF">SRCM100623_02128</name>
</gene>
<dbReference type="PATRIC" id="fig|438.15.peg.2365"/>
<feature type="region of interest" description="Disordered" evidence="1">
    <location>
        <begin position="1"/>
        <end position="25"/>
    </location>
</feature>
<evidence type="ECO:0000313" key="3">
    <source>
        <dbReference type="Proteomes" id="UP000093796"/>
    </source>
</evidence>
<comment type="caution">
    <text evidence="2">The sequence shown here is derived from an EMBL/GenBank/DDBJ whole genome shotgun (WGS) entry which is preliminary data.</text>
</comment>
<dbReference type="AlphaFoldDB" id="A0A1A0D948"/>
<accession>A0A1A0D948</accession>
<evidence type="ECO:0000313" key="2">
    <source>
        <dbReference type="EMBL" id="OAZ71112.1"/>
    </source>
</evidence>
<evidence type="ECO:0000256" key="1">
    <source>
        <dbReference type="SAM" id="MobiDB-lite"/>
    </source>
</evidence>
<name>A0A1A0D948_ACEPA</name>